<evidence type="ECO:0000256" key="3">
    <source>
        <dbReference type="ARBA" id="ARBA00022964"/>
    </source>
</evidence>
<dbReference type="AlphaFoldDB" id="A0A9P1GT95"/>
<dbReference type="InterPro" id="IPR045054">
    <property type="entry name" value="P4HA-like"/>
</dbReference>
<dbReference type="GO" id="GO:0031418">
    <property type="term" value="F:L-ascorbic acid binding"/>
    <property type="evidence" value="ECO:0007669"/>
    <property type="project" value="InterPro"/>
</dbReference>
<dbReference type="EMBL" id="CAMXCT020006823">
    <property type="protein sequence ID" value="CAL1174012.1"/>
    <property type="molecule type" value="Genomic_DNA"/>
</dbReference>
<evidence type="ECO:0000259" key="6">
    <source>
        <dbReference type="PROSITE" id="PS51471"/>
    </source>
</evidence>
<dbReference type="PROSITE" id="PS51471">
    <property type="entry name" value="FE2OG_OXY"/>
    <property type="match status" value="1"/>
</dbReference>
<evidence type="ECO:0000256" key="1">
    <source>
        <dbReference type="ARBA" id="ARBA00001961"/>
    </source>
</evidence>
<dbReference type="PANTHER" id="PTHR10869:SF246">
    <property type="entry name" value="TRANSMEMBRANE PROLYL 4-HYDROXYLASE"/>
    <property type="match status" value="1"/>
</dbReference>
<dbReference type="GO" id="GO:0004656">
    <property type="term" value="F:procollagen-proline 4-dioxygenase activity"/>
    <property type="evidence" value="ECO:0007669"/>
    <property type="project" value="TreeGrafter"/>
</dbReference>
<evidence type="ECO:0000256" key="5">
    <source>
        <dbReference type="ARBA" id="ARBA00023004"/>
    </source>
</evidence>
<sequence length="208" mass="23092">MLLLYHKLLCHKLFFPYALPLAQPGSADIHLCILNNYDYNLLNIIGQVRSSESLVLCDSPLVQKLRARAAALLGLAPQHAEPPQLVRYSPGQLYKPHVDWGHGTDASLFIAGQRVATVLAYLTDIPKGCVGGCTHFPHLTREQPQGLRIVPVRGAACAWPNVSMHGMPLIETEHAAEPLIVKPESEQQEHQKVALNLWVRDRPVPWVT</sequence>
<keyword evidence="2" id="KW-0479">Metal-binding</keyword>
<feature type="domain" description="Fe2OG dioxygenase" evidence="6">
    <location>
        <begin position="79"/>
        <end position="201"/>
    </location>
</feature>
<accession>A0A9P1GT95</accession>
<reference evidence="8 9" key="2">
    <citation type="submission" date="2024-05" db="EMBL/GenBank/DDBJ databases">
        <authorList>
            <person name="Chen Y."/>
            <person name="Shah S."/>
            <person name="Dougan E. K."/>
            <person name="Thang M."/>
            <person name="Chan C."/>
        </authorList>
    </citation>
    <scope>NUCLEOTIDE SEQUENCE [LARGE SCALE GENOMIC DNA]</scope>
</reference>
<name>A0A9P1GT95_9DINO</name>
<dbReference type="EMBL" id="CAMXCT010006823">
    <property type="protein sequence ID" value="CAI4020637.1"/>
    <property type="molecule type" value="Genomic_DNA"/>
</dbReference>
<protein>
    <submittedName>
        <fullName evidence="8">Prolyl 4-hydroxylase 7</fullName>
    </submittedName>
</protein>
<keyword evidence="5" id="KW-0408">Iron</keyword>
<dbReference type="GO" id="GO:0005506">
    <property type="term" value="F:iron ion binding"/>
    <property type="evidence" value="ECO:0007669"/>
    <property type="project" value="InterPro"/>
</dbReference>
<reference evidence="7" key="1">
    <citation type="submission" date="2022-10" db="EMBL/GenBank/DDBJ databases">
        <authorList>
            <person name="Chen Y."/>
            <person name="Dougan E. K."/>
            <person name="Chan C."/>
            <person name="Rhodes N."/>
            <person name="Thang M."/>
        </authorList>
    </citation>
    <scope>NUCLEOTIDE SEQUENCE</scope>
</reference>
<dbReference type="InterPro" id="IPR006620">
    <property type="entry name" value="Pro_4_hyd_alph"/>
</dbReference>
<evidence type="ECO:0000313" key="9">
    <source>
        <dbReference type="Proteomes" id="UP001152797"/>
    </source>
</evidence>
<gene>
    <name evidence="7" type="ORF">C1SCF055_LOCUS45038</name>
</gene>
<dbReference type="Proteomes" id="UP001152797">
    <property type="component" value="Unassembled WGS sequence"/>
</dbReference>
<keyword evidence="9" id="KW-1185">Reference proteome</keyword>
<organism evidence="7">
    <name type="scientific">Cladocopium goreaui</name>
    <dbReference type="NCBI Taxonomy" id="2562237"/>
    <lineage>
        <taxon>Eukaryota</taxon>
        <taxon>Sar</taxon>
        <taxon>Alveolata</taxon>
        <taxon>Dinophyceae</taxon>
        <taxon>Suessiales</taxon>
        <taxon>Symbiodiniaceae</taxon>
        <taxon>Cladocopium</taxon>
    </lineage>
</organism>
<dbReference type="Gene3D" id="2.60.120.620">
    <property type="entry name" value="q2cbj1_9rhob like domain"/>
    <property type="match status" value="1"/>
</dbReference>
<evidence type="ECO:0000313" key="8">
    <source>
        <dbReference type="EMBL" id="CAL4807949.1"/>
    </source>
</evidence>
<comment type="caution">
    <text evidence="7">The sequence shown here is derived from an EMBL/GenBank/DDBJ whole genome shotgun (WGS) entry which is preliminary data.</text>
</comment>
<dbReference type="GO" id="GO:0005783">
    <property type="term" value="C:endoplasmic reticulum"/>
    <property type="evidence" value="ECO:0007669"/>
    <property type="project" value="TreeGrafter"/>
</dbReference>
<dbReference type="SMART" id="SM00702">
    <property type="entry name" value="P4Hc"/>
    <property type="match status" value="1"/>
</dbReference>
<keyword evidence="3" id="KW-0223">Dioxygenase</keyword>
<comment type="cofactor">
    <cofactor evidence="1">
        <name>L-ascorbate</name>
        <dbReference type="ChEBI" id="CHEBI:38290"/>
    </cofactor>
</comment>
<dbReference type="Pfam" id="PF13640">
    <property type="entry name" value="2OG-FeII_Oxy_3"/>
    <property type="match status" value="1"/>
</dbReference>
<evidence type="ECO:0000256" key="4">
    <source>
        <dbReference type="ARBA" id="ARBA00023002"/>
    </source>
</evidence>
<dbReference type="PANTHER" id="PTHR10869">
    <property type="entry name" value="PROLYL 4-HYDROXYLASE ALPHA SUBUNIT"/>
    <property type="match status" value="1"/>
</dbReference>
<dbReference type="OrthoDB" id="438220at2759"/>
<dbReference type="InterPro" id="IPR044862">
    <property type="entry name" value="Pro_4_hyd_alph_FE2OG_OXY"/>
</dbReference>
<evidence type="ECO:0000313" key="7">
    <source>
        <dbReference type="EMBL" id="CAI4020637.1"/>
    </source>
</evidence>
<keyword evidence="4" id="KW-0560">Oxidoreductase</keyword>
<dbReference type="EMBL" id="CAMXCT030006823">
    <property type="protein sequence ID" value="CAL4807949.1"/>
    <property type="molecule type" value="Genomic_DNA"/>
</dbReference>
<dbReference type="InterPro" id="IPR005123">
    <property type="entry name" value="Oxoglu/Fe-dep_dioxygenase_dom"/>
</dbReference>
<evidence type="ECO:0000256" key="2">
    <source>
        <dbReference type="ARBA" id="ARBA00022723"/>
    </source>
</evidence>
<proteinExistence type="predicted"/>